<proteinExistence type="predicted"/>
<gene>
    <name evidence="2" type="ORF">AALO_G00113200</name>
</gene>
<protein>
    <submittedName>
        <fullName evidence="2">Uncharacterized protein</fullName>
    </submittedName>
</protein>
<keyword evidence="3" id="KW-1185">Reference proteome</keyword>
<keyword evidence="1" id="KW-0812">Transmembrane</keyword>
<dbReference type="PANTHER" id="PTHR34488">
    <property type="entry name" value="SI:CH211-245H14.1-RELATED"/>
    <property type="match status" value="1"/>
</dbReference>
<evidence type="ECO:0000313" key="3">
    <source>
        <dbReference type="Proteomes" id="UP000823561"/>
    </source>
</evidence>
<dbReference type="Proteomes" id="UP000823561">
    <property type="component" value="Chromosome 8"/>
</dbReference>
<comment type="caution">
    <text evidence="2">The sequence shown here is derived from an EMBL/GenBank/DDBJ whole genome shotgun (WGS) entry which is preliminary data.</text>
</comment>
<dbReference type="PANTHER" id="PTHR34488:SF1">
    <property type="entry name" value="SI:CH211-245H14.1-RELATED"/>
    <property type="match status" value="1"/>
</dbReference>
<organism evidence="2 3">
    <name type="scientific">Alosa alosa</name>
    <name type="common">allis shad</name>
    <dbReference type="NCBI Taxonomy" id="278164"/>
    <lineage>
        <taxon>Eukaryota</taxon>
        <taxon>Metazoa</taxon>
        <taxon>Chordata</taxon>
        <taxon>Craniata</taxon>
        <taxon>Vertebrata</taxon>
        <taxon>Euteleostomi</taxon>
        <taxon>Actinopterygii</taxon>
        <taxon>Neopterygii</taxon>
        <taxon>Teleostei</taxon>
        <taxon>Clupei</taxon>
        <taxon>Clupeiformes</taxon>
        <taxon>Clupeoidei</taxon>
        <taxon>Clupeidae</taxon>
        <taxon>Alosa</taxon>
    </lineage>
</organism>
<sequence length="192" mass="21313">MVNVYMHTTGQHLDCHEEFKERIANRVHVRQESNHSASDTILAFCTITSRVGTDVEAAVKEIPGGKPVILVICHHTFNVDYVVPDSSRSVSLPDVVIVDILFHETQGLLRCLHNDEELKRVTNRLIDLGAEYHPLPPPSSSNGSRTRWIGGLISAVALIVVVCFIIVIIETQWKPMGHSNSTNDSKTVTNNL</sequence>
<dbReference type="AlphaFoldDB" id="A0AAV6GPG6"/>
<dbReference type="EMBL" id="JADWDJ010000008">
    <property type="protein sequence ID" value="KAG5277068.1"/>
    <property type="molecule type" value="Genomic_DNA"/>
</dbReference>
<feature type="transmembrane region" description="Helical" evidence="1">
    <location>
        <begin position="148"/>
        <end position="169"/>
    </location>
</feature>
<reference evidence="2" key="1">
    <citation type="submission" date="2020-10" db="EMBL/GenBank/DDBJ databases">
        <title>Chromosome-scale genome assembly of the Allis shad, Alosa alosa.</title>
        <authorList>
            <person name="Margot Z."/>
            <person name="Christophe K."/>
            <person name="Cabau C."/>
            <person name="Louis A."/>
            <person name="Berthelot C."/>
            <person name="Parey E."/>
            <person name="Roest Crollius H."/>
            <person name="Montfort J."/>
            <person name="Robinson-Rechavi M."/>
            <person name="Bucao C."/>
            <person name="Bouchez O."/>
            <person name="Gislard M."/>
            <person name="Lluch J."/>
            <person name="Milhes M."/>
            <person name="Lampietro C."/>
            <person name="Lopez Roques C."/>
            <person name="Donnadieu C."/>
            <person name="Braasch I."/>
            <person name="Desvignes T."/>
            <person name="Postlethwait J."/>
            <person name="Bobe J."/>
            <person name="Guiguen Y."/>
        </authorList>
    </citation>
    <scope>NUCLEOTIDE SEQUENCE</scope>
    <source>
        <strain evidence="2">M-15738</strain>
        <tissue evidence="2">Blood</tissue>
    </source>
</reference>
<keyword evidence="1" id="KW-1133">Transmembrane helix</keyword>
<evidence type="ECO:0000313" key="2">
    <source>
        <dbReference type="EMBL" id="KAG5277068.1"/>
    </source>
</evidence>
<name>A0AAV6GPG6_9TELE</name>
<accession>A0AAV6GPG6</accession>
<evidence type="ECO:0000256" key="1">
    <source>
        <dbReference type="SAM" id="Phobius"/>
    </source>
</evidence>
<keyword evidence="1" id="KW-0472">Membrane</keyword>